<evidence type="ECO:0008006" key="2">
    <source>
        <dbReference type="Google" id="ProtNLM"/>
    </source>
</evidence>
<dbReference type="Gene3D" id="2.60.40.2700">
    <property type="match status" value="1"/>
</dbReference>
<proteinExistence type="predicted"/>
<organism evidence="1">
    <name type="scientific">bioreactor metagenome</name>
    <dbReference type="NCBI Taxonomy" id="1076179"/>
    <lineage>
        <taxon>unclassified sequences</taxon>
        <taxon>metagenomes</taxon>
        <taxon>ecological metagenomes</taxon>
    </lineage>
</organism>
<sequence length="175" mass="17949">MGYNTKNYREQGGEKTVIGGEVILAADCIITDERPCPIPYVPASTASTAANAVKDLNVLIENLKTAGLVEPEVPTLQATILETEVAVLVGEALILAADAQVSDGRALAYQWFSNTGATNTGGTAISGANQSTYEAPTASTGTAYYYCVVSDATAGATKAFADAATEACTVTVTEA</sequence>
<dbReference type="Gene3D" id="6.10.140.1630">
    <property type="match status" value="1"/>
</dbReference>
<gene>
    <name evidence="1" type="ORF">SDC9_186575</name>
</gene>
<comment type="caution">
    <text evidence="1">The sequence shown here is derived from an EMBL/GenBank/DDBJ whole genome shotgun (WGS) entry which is preliminary data.</text>
</comment>
<reference evidence="1" key="1">
    <citation type="submission" date="2019-08" db="EMBL/GenBank/DDBJ databases">
        <authorList>
            <person name="Kucharzyk K."/>
            <person name="Murdoch R.W."/>
            <person name="Higgins S."/>
            <person name="Loffler F."/>
        </authorList>
    </citation>
    <scope>NUCLEOTIDE SEQUENCE</scope>
</reference>
<accession>A0A645HLE2</accession>
<evidence type="ECO:0000313" key="1">
    <source>
        <dbReference type="EMBL" id="MPN39049.1"/>
    </source>
</evidence>
<dbReference type="AlphaFoldDB" id="A0A645HLE2"/>
<dbReference type="EMBL" id="VSSQ01094640">
    <property type="protein sequence ID" value="MPN39049.1"/>
    <property type="molecule type" value="Genomic_DNA"/>
</dbReference>
<protein>
    <recommendedName>
        <fullName evidence="2">Ig-like domain-containing protein</fullName>
    </recommendedName>
</protein>
<name>A0A645HLE2_9ZZZZ</name>